<dbReference type="RefSeq" id="WP_311421362.1">
    <property type="nucleotide sequence ID" value="NZ_JAVREH010000002.1"/>
</dbReference>
<dbReference type="Gene3D" id="3.40.50.1820">
    <property type="entry name" value="alpha/beta hydrolase"/>
    <property type="match status" value="1"/>
</dbReference>
<dbReference type="InterPro" id="IPR029058">
    <property type="entry name" value="AB_hydrolase_fold"/>
</dbReference>
<dbReference type="SUPFAM" id="SSF53474">
    <property type="entry name" value="alpha/beta-Hydrolases"/>
    <property type="match status" value="1"/>
</dbReference>
<name>A0ABU2J5E0_9ACTN</name>
<gene>
    <name evidence="2" type="ORF">RM423_02245</name>
</gene>
<proteinExistence type="predicted"/>
<dbReference type="PANTHER" id="PTHR43433:SF1">
    <property type="entry name" value="BLL5160 PROTEIN"/>
    <property type="match status" value="1"/>
</dbReference>
<reference evidence="3" key="1">
    <citation type="submission" date="2023-07" db="EMBL/GenBank/DDBJ databases">
        <title>30 novel species of actinomycetes from the DSMZ collection.</title>
        <authorList>
            <person name="Nouioui I."/>
        </authorList>
    </citation>
    <scope>NUCLEOTIDE SEQUENCE [LARGE SCALE GENOMIC DNA]</scope>
    <source>
        <strain evidence="3">DSM 44399</strain>
    </source>
</reference>
<dbReference type="GO" id="GO:0016787">
    <property type="term" value="F:hydrolase activity"/>
    <property type="evidence" value="ECO:0007669"/>
    <property type="project" value="UniProtKB-KW"/>
</dbReference>
<dbReference type="InterPro" id="IPR000073">
    <property type="entry name" value="AB_hydrolase_1"/>
</dbReference>
<organism evidence="2 3">
    <name type="scientific">Jatrophihabitans lederbergiae</name>
    <dbReference type="NCBI Taxonomy" id="3075547"/>
    <lineage>
        <taxon>Bacteria</taxon>
        <taxon>Bacillati</taxon>
        <taxon>Actinomycetota</taxon>
        <taxon>Actinomycetes</taxon>
        <taxon>Jatrophihabitantales</taxon>
        <taxon>Jatrophihabitantaceae</taxon>
        <taxon>Jatrophihabitans</taxon>
    </lineage>
</organism>
<feature type="domain" description="AB hydrolase-1" evidence="1">
    <location>
        <begin position="79"/>
        <end position="351"/>
    </location>
</feature>
<dbReference type="Proteomes" id="UP001183176">
    <property type="component" value="Unassembled WGS sequence"/>
</dbReference>
<accession>A0ABU2J5E0</accession>
<evidence type="ECO:0000313" key="2">
    <source>
        <dbReference type="EMBL" id="MDT0260206.1"/>
    </source>
</evidence>
<dbReference type="Pfam" id="PF00561">
    <property type="entry name" value="Abhydrolase_1"/>
    <property type="match status" value="1"/>
</dbReference>
<evidence type="ECO:0000259" key="1">
    <source>
        <dbReference type="Pfam" id="PF00561"/>
    </source>
</evidence>
<keyword evidence="2" id="KW-0378">Hydrolase</keyword>
<evidence type="ECO:0000313" key="3">
    <source>
        <dbReference type="Proteomes" id="UP001183176"/>
    </source>
</evidence>
<dbReference type="InterPro" id="IPR050471">
    <property type="entry name" value="AB_hydrolase"/>
</dbReference>
<keyword evidence="3" id="KW-1185">Reference proteome</keyword>
<comment type="caution">
    <text evidence="2">The sequence shown here is derived from an EMBL/GenBank/DDBJ whole genome shotgun (WGS) entry which is preliminary data.</text>
</comment>
<dbReference type="EMBL" id="JAVREH010000002">
    <property type="protein sequence ID" value="MDT0260206.1"/>
    <property type="molecule type" value="Genomic_DNA"/>
</dbReference>
<sequence length="379" mass="40200">MRVHKVEALVGGSIGLLTAVAAAGLAQQRRSVDRDRAQVTPKSAADFGALPIDRQGIVHTEDGVDLHYEEVGPLDAGLTVVFVHGFALSLGTFHFQRLALREEFGDRVRMVFYDQRSHGRSAHSSSAGCTLEQTGRDLYSVLDQRVPTGPVVLVGHSMGGMTVMALADQHPELFSGTTRTSDDIGPTGDPARVRSVVLINTSSGELKTITLGLPNALARLRGPVLPVVLRRAAKSAALVERGRELGKDLAWLMTKRLSFASPDVDPAVVAYSTNLIAATPVTVVADFYPTLMAHDGQLGLRNLRHCPVLVIGSDHDALTPLSHSEQIARALPGATLVVAADSGHLLVLEHPDLVNKPLIAVVHSALDGAASPVGSARTR</sequence>
<dbReference type="PANTHER" id="PTHR43433">
    <property type="entry name" value="HYDROLASE, ALPHA/BETA FOLD FAMILY PROTEIN"/>
    <property type="match status" value="1"/>
</dbReference>
<protein>
    <submittedName>
        <fullName evidence="2">Alpha/beta hydrolase</fullName>
    </submittedName>
</protein>